<dbReference type="Proteomes" id="UP000008332">
    <property type="component" value="Plasmid unnamed1"/>
</dbReference>
<evidence type="ECO:0000313" key="2">
    <source>
        <dbReference type="Proteomes" id="UP000008332"/>
    </source>
</evidence>
<dbReference type="HOGENOM" id="CLU_056170_0_0_4"/>
<protein>
    <submittedName>
        <fullName evidence="1">Uncharacterized protein</fullName>
    </submittedName>
</protein>
<dbReference type="AlphaFoldDB" id="Q21QC0"/>
<evidence type="ECO:0000313" key="1">
    <source>
        <dbReference type="EMBL" id="ABD72025.1"/>
    </source>
</evidence>
<geneLocation type="plasmid" evidence="2">
    <name>pDSM15236</name>
</geneLocation>
<gene>
    <name evidence="1" type="ordered locus">Rfer_4339</name>
</gene>
<dbReference type="OrthoDB" id="6975492at2"/>
<organism evidence="1 2">
    <name type="scientific">Albidiferax ferrireducens (strain ATCC BAA-621 / DSM 15236 / T118)</name>
    <name type="common">Rhodoferax ferrireducens</name>
    <dbReference type="NCBI Taxonomy" id="338969"/>
    <lineage>
        <taxon>Bacteria</taxon>
        <taxon>Pseudomonadati</taxon>
        <taxon>Pseudomonadota</taxon>
        <taxon>Betaproteobacteria</taxon>
        <taxon>Burkholderiales</taxon>
        <taxon>Comamonadaceae</taxon>
        <taxon>Rhodoferax</taxon>
    </lineage>
</organism>
<reference evidence="2" key="1">
    <citation type="submission" date="2006-02" db="EMBL/GenBank/DDBJ databases">
        <title>Complete sequence of plasmid 1 of Rhodoferax ferrireducens DSM 15236.</title>
        <authorList>
            <person name="Copeland A."/>
            <person name="Lucas S."/>
            <person name="Lapidus A."/>
            <person name="Barry K."/>
            <person name="Detter J.C."/>
            <person name="Glavina del Rio T."/>
            <person name="Hammon N."/>
            <person name="Israni S."/>
            <person name="Pitluck S."/>
            <person name="Brettin T."/>
            <person name="Bruce D."/>
            <person name="Han C."/>
            <person name="Tapia R."/>
            <person name="Gilna P."/>
            <person name="Kiss H."/>
            <person name="Schmutz J."/>
            <person name="Larimer F."/>
            <person name="Land M."/>
            <person name="Kyrpides N."/>
            <person name="Ivanova N."/>
            <person name="Richardson P."/>
        </authorList>
    </citation>
    <scope>NUCLEOTIDE SEQUENCE [LARGE SCALE GENOMIC DNA]</scope>
    <source>
        <strain evidence="2">ATCC BAA-621 / DSM 15236 / T118</strain>
        <plasmid evidence="2">Plasmid pDSM15236</plasmid>
    </source>
</reference>
<proteinExistence type="predicted"/>
<dbReference type="RefSeq" id="WP_011458714.1">
    <property type="nucleotide sequence ID" value="NC_007901.1"/>
</dbReference>
<sequence length="413" mass="46096">MDISFLKALSAAVRNQITNLKSQTKRLHKGSGAVFGTTYPLETIREAVAVANGFRNWTEVQNLSNNVGQDRSLPAWHIHSRNARHEAYLHALWQTDAEMSQIRPVVVLGEVEYAAYPAVCLWIEQISARKVPGIIAIDTTADTLQKTPIWTAAKDLGVADIFQRFRVIDTREISVPLALTATARDWRDAVAAGLSAVDRKVLEDCKLLENFEELLQGYGHIRNKERIDDCDGYVLCQAAGAIQNPKLVNVAQFEGAEAQTQHYIHKYFEKDSQGFPKDEVDRFAELIKGVEKVISSVGILLRHESLHRPTVVLFDENKPVSVVIASLIRSMYYSAFINDRAIRPFLYCSTENRNCLPGMLHFGTESVVVTGELSSEAPVWNTHHTRSPLFITAAADGLRVSGKWAPTIEQNCV</sequence>
<dbReference type="EMBL" id="CP000268">
    <property type="protein sequence ID" value="ABD72025.1"/>
    <property type="molecule type" value="Genomic_DNA"/>
</dbReference>
<dbReference type="eggNOG" id="ENOG5034A05">
    <property type="taxonomic scope" value="Bacteria"/>
</dbReference>
<dbReference type="KEGG" id="rfr:Rfer_4339"/>
<name>Q21QC0_ALBFT</name>
<keyword evidence="1" id="KW-0614">Plasmid</keyword>
<accession>Q21QC0</accession>
<keyword evidence="2" id="KW-1185">Reference proteome</keyword>